<protein>
    <recommendedName>
        <fullName evidence="1">Inositol polyphosphate-related phosphatase domain-containing protein</fullName>
    </recommendedName>
</protein>
<feature type="non-terminal residue" evidence="2">
    <location>
        <position position="1"/>
    </location>
</feature>
<reference evidence="2 3" key="1">
    <citation type="submission" date="2024-10" db="EMBL/GenBank/DDBJ databases">
        <title>Updated reference genomes for cyclostephanoid diatoms.</title>
        <authorList>
            <person name="Roberts W.R."/>
            <person name="Alverson A.J."/>
        </authorList>
    </citation>
    <scope>NUCLEOTIDE SEQUENCE [LARGE SCALE GENOMIC DNA]</scope>
    <source>
        <strain evidence="2 3">AJA010-31</strain>
    </source>
</reference>
<organism evidence="2 3">
    <name type="scientific">Cyclotella atomus</name>
    <dbReference type="NCBI Taxonomy" id="382360"/>
    <lineage>
        <taxon>Eukaryota</taxon>
        <taxon>Sar</taxon>
        <taxon>Stramenopiles</taxon>
        <taxon>Ochrophyta</taxon>
        <taxon>Bacillariophyta</taxon>
        <taxon>Coscinodiscophyceae</taxon>
        <taxon>Thalassiosirophycidae</taxon>
        <taxon>Stephanodiscales</taxon>
        <taxon>Stephanodiscaceae</taxon>
        <taxon>Cyclotella</taxon>
    </lineage>
</organism>
<feature type="domain" description="Inositol polyphosphate-related phosphatase" evidence="1">
    <location>
        <begin position="1"/>
        <end position="51"/>
    </location>
</feature>
<dbReference type="PANTHER" id="PTHR11200">
    <property type="entry name" value="INOSITOL 5-PHOSPHATASE"/>
    <property type="match status" value="1"/>
</dbReference>
<dbReference type="PANTHER" id="PTHR11200:SF300">
    <property type="entry name" value="TYPE II INOSITOL 1,4,5-TRISPHOSPHATE 5-PHOSPHATASE"/>
    <property type="match status" value="1"/>
</dbReference>
<name>A0ABD3QXI6_9STRA</name>
<dbReference type="Gene3D" id="3.60.10.10">
    <property type="entry name" value="Endonuclease/exonuclease/phosphatase"/>
    <property type="match status" value="1"/>
</dbReference>
<sequence>FDKGTSDYDTSYKQRIPAWTDRILFKSNNIKVLKYDSVPNAMHSDHRPVFGTFLLGWGNVEATEKKSKRKTSRR</sequence>
<dbReference type="Proteomes" id="UP001530400">
    <property type="component" value="Unassembled WGS sequence"/>
</dbReference>
<dbReference type="InterPro" id="IPR046985">
    <property type="entry name" value="IP5"/>
</dbReference>
<dbReference type="InterPro" id="IPR036691">
    <property type="entry name" value="Endo/exonu/phosph_ase_sf"/>
</dbReference>
<proteinExistence type="predicted"/>
<gene>
    <name evidence="2" type="ORF">ACHAWO_012537</name>
</gene>
<dbReference type="EMBL" id="JALLPJ020000018">
    <property type="protein sequence ID" value="KAL3804964.1"/>
    <property type="molecule type" value="Genomic_DNA"/>
</dbReference>
<accession>A0ABD3QXI6</accession>
<comment type="caution">
    <text evidence="2">The sequence shown here is derived from an EMBL/GenBank/DDBJ whole genome shotgun (WGS) entry which is preliminary data.</text>
</comment>
<keyword evidence="3" id="KW-1185">Reference proteome</keyword>
<evidence type="ECO:0000313" key="3">
    <source>
        <dbReference type="Proteomes" id="UP001530400"/>
    </source>
</evidence>
<dbReference type="AlphaFoldDB" id="A0ABD3QXI6"/>
<evidence type="ECO:0000259" key="1">
    <source>
        <dbReference type="Pfam" id="PF22669"/>
    </source>
</evidence>
<dbReference type="InterPro" id="IPR000300">
    <property type="entry name" value="IPPc"/>
</dbReference>
<dbReference type="SUPFAM" id="SSF56219">
    <property type="entry name" value="DNase I-like"/>
    <property type="match status" value="1"/>
</dbReference>
<evidence type="ECO:0000313" key="2">
    <source>
        <dbReference type="EMBL" id="KAL3804964.1"/>
    </source>
</evidence>
<dbReference type="Pfam" id="PF22669">
    <property type="entry name" value="Exo_endo_phos2"/>
    <property type="match status" value="1"/>
</dbReference>